<evidence type="ECO:0000313" key="7">
    <source>
        <dbReference type="EMBL" id="GGF22302.1"/>
    </source>
</evidence>
<proteinExistence type="predicted"/>
<dbReference type="SMART" id="SM00448">
    <property type="entry name" value="REC"/>
    <property type="match status" value="1"/>
</dbReference>
<feature type="modified residue" description="4-aspartylphosphate" evidence="4">
    <location>
        <position position="68"/>
    </location>
</feature>
<evidence type="ECO:0008006" key="9">
    <source>
        <dbReference type="Google" id="ProtNLM"/>
    </source>
</evidence>
<evidence type="ECO:0000256" key="2">
    <source>
        <dbReference type="ARBA" id="ARBA00023012"/>
    </source>
</evidence>
<evidence type="ECO:0000313" key="8">
    <source>
        <dbReference type="Proteomes" id="UP000646365"/>
    </source>
</evidence>
<dbReference type="Pfam" id="PF01627">
    <property type="entry name" value="Hpt"/>
    <property type="match status" value="1"/>
</dbReference>
<dbReference type="PROSITE" id="PS50110">
    <property type="entry name" value="RESPONSE_REGULATORY"/>
    <property type="match status" value="1"/>
</dbReference>
<name>A0A8J3E3W9_9PROT</name>
<protein>
    <recommendedName>
        <fullName evidence="9">Response regulator</fullName>
    </recommendedName>
</protein>
<dbReference type="SUPFAM" id="SSF47226">
    <property type="entry name" value="Histidine-containing phosphotransfer domain, HPT domain"/>
    <property type="match status" value="1"/>
</dbReference>
<gene>
    <name evidence="7" type="ORF">GCM10011611_30470</name>
</gene>
<dbReference type="GO" id="GO:0005524">
    <property type="term" value="F:ATP binding"/>
    <property type="evidence" value="ECO:0007669"/>
    <property type="project" value="UniProtKB-KW"/>
</dbReference>
<dbReference type="GO" id="GO:0005886">
    <property type="term" value="C:plasma membrane"/>
    <property type="evidence" value="ECO:0007669"/>
    <property type="project" value="UniProtKB-SubCell"/>
</dbReference>
<dbReference type="AlphaFoldDB" id="A0A8J3E3W9"/>
<keyword evidence="8" id="KW-1185">Reference proteome</keyword>
<reference evidence="7" key="1">
    <citation type="journal article" date="2014" name="Int. J. Syst. Evol. Microbiol.">
        <title>Complete genome sequence of Corynebacterium casei LMG S-19264T (=DSM 44701T), isolated from a smear-ripened cheese.</title>
        <authorList>
            <consortium name="US DOE Joint Genome Institute (JGI-PGF)"/>
            <person name="Walter F."/>
            <person name="Albersmeier A."/>
            <person name="Kalinowski J."/>
            <person name="Ruckert C."/>
        </authorList>
    </citation>
    <scope>NUCLEOTIDE SEQUENCE</scope>
    <source>
        <strain evidence="7">CGMCC 1.15725</strain>
    </source>
</reference>
<keyword evidence="1 4" id="KW-0597">Phosphoprotein</keyword>
<dbReference type="InterPro" id="IPR036641">
    <property type="entry name" value="HPT_dom_sf"/>
</dbReference>
<dbReference type="SUPFAM" id="SSF52172">
    <property type="entry name" value="CheY-like"/>
    <property type="match status" value="1"/>
</dbReference>
<accession>A0A8J3E3W9</accession>
<dbReference type="RefSeq" id="WP_189047198.1">
    <property type="nucleotide sequence ID" value="NZ_BMJQ01000007.1"/>
</dbReference>
<feature type="domain" description="HPt" evidence="6">
    <location>
        <begin position="163"/>
        <end position="257"/>
    </location>
</feature>
<keyword evidence="2" id="KW-0902">Two-component regulatory system</keyword>
<dbReference type="InterPro" id="IPR001789">
    <property type="entry name" value="Sig_transdc_resp-reg_receiver"/>
</dbReference>
<sequence length="262" mass="28086">MINDDAADAMVMPLPLGGRVLVAEDNPTNQVITVTMLGKLGFTADAVETGTAAIAAVASVAYDMVLMDVQMPEVDGLEATRRIRQLPGPASRVPIVGVTASAFPEDQARCIEAGMQAVVTKPFRWAELARAMTLHIARGHEPCSDDLRIADPAAWERLLHDVGPGPAQAITSVFLSDSRGRLARIADHLAHHDTRLLAREAHALKGSAELLGFERMTEIATRLQKLEKSTVGTEELRSLVDELNAAFAAVAAVCDTRLEHDA</sequence>
<evidence type="ECO:0000256" key="3">
    <source>
        <dbReference type="PROSITE-ProRule" id="PRU00110"/>
    </source>
</evidence>
<evidence type="ECO:0000256" key="1">
    <source>
        <dbReference type="ARBA" id="ARBA00022553"/>
    </source>
</evidence>
<dbReference type="GO" id="GO:0004672">
    <property type="term" value="F:protein kinase activity"/>
    <property type="evidence" value="ECO:0007669"/>
    <property type="project" value="UniProtKB-ARBA"/>
</dbReference>
<dbReference type="InterPro" id="IPR008207">
    <property type="entry name" value="Sig_transdc_His_kin_Hpt_dom"/>
</dbReference>
<dbReference type="Proteomes" id="UP000646365">
    <property type="component" value="Unassembled WGS sequence"/>
</dbReference>
<dbReference type="CDD" id="cd17546">
    <property type="entry name" value="REC_hyHK_CKI1_RcsC-like"/>
    <property type="match status" value="1"/>
</dbReference>
<dbReference type="PROSITE" id="PS50894">
    <property type="entry name" value="HPT"/>
    <property type="match status" value="1"/>
</dbReference>
<dbReference type="EMBL" id="BMJQ01000007">
    <property type="protein sequence ID" value="GGF22302.1"/>
    <property type="molecule type" value="Genomic_DNA"/>
</dbReference>
<feature type="modified residue" description="Phosphohistidine" evidence="3">
    <location>
        <position position="202"/>
    </location>
</feature>
<organism evidence="7 8">
    <name type="scientific">Aliidongia dinghuensis</name>
    <dbReference type="NCBI Taxonomy" id="1867774"/>
    <lineage>
        <taxon>Bacteria</taxon>
        <taxon>Pseudomonadati</taxon>
        <taxon>Pseudomonadota</taxon>
        <taxon>Alphaproteobacteria</taxon>
        <taxon>Rhodospirillales</taxon>
        <taxon>Dongiaceae</taxon>
        <taxon>Aliidongia</taxon>
    </lineage>
</organism>
<feature type="domain" description="Response regulatory" evidence="5">
    <location>
        <begin position="19"/>
        <end position="136"/>
    </location>
</feature>
<dbReference type="Gene3D" id="3.40.50.2300">
    <property type="match status" value="1"/>
</dbReference>
<dbReference type="InterPro" id="IPR011006">
    <property type="entry name" value="CheY-like_superfamily"/>
</dbReference>
<evidence type="ECO:0000259" key="6">
    <source>
        <dbReference type="PROSITE" id="PS50894"/>
    </source>
</evidence>
<dbReference type="PANTHER" id="PTHR45339">
    <property type="entry name" value="HYBRID SIGNAL TRANSDUCTION HISTIDINE KINASE J"/>
    <property type="match status" value="1"/>
</dbReference>
<evidence type="ECO:0000256" key="4">
    <source>
        <dbReference type="PROSITE-ProRule" id="PRU00169"/>
    </source>
</evidence>
<dbReference type="PANTHER" id="PTHR45339:SF3">
    <property type="entry name" value="HISTIDINE KINASE"/>
    <property type="match status" value="1"/>
</dbReference>
<comment type="caution">
    <text evidence="7">The sequence shown here is derived from an EMBL/GenBank/DDBJ whole genome shotgun (WGS) entry which is preliminary data.</text>
</comment>
<dbReference type="Pfam" id="PF00072">
    <property type="entry name" value="Response_reg"/>
    <property type="match status" value="1"/>
</dbReference>
<dbReference type="GO" id="GO:0000160">
    <property type="term" value="P:phosphorelay signal transduction system"/>
    <property type="evidence" value="ECO:0007669"/>
    <property type="project" value="UniProtKB-KW"/>
</dbReference>
<reference evidence="7" key="2">
    <citation type="submission" date="2020-09" db="EMBL/GenBank/DDBJ databases">
        <authorList>
            <person name="Sun Q."/>
            <person name="Zhou Y."/>
        </authorList>
    </citation>
    <scope>NUCLEOTIDE SEQUENCE</scope>
    <source>
        <strain evidence="7">CGMCC 1.15725</strain>
    </source>
</reference>
<evidence type="ECO:0000259" key="5">
    <source>
        <dbReference type="PROSITE" id="PS50110"/>
    </source>
</evidence>
<dbReference type="Gene3D" id="1.20.120.160">
    <property type="entry name" value="HPT domain"/>
    <property type="match status" value="1"/>
</dbReference>